<dbReference type="RefSeq" id="XP_001836054.2">
    <property type="nucleotide sequence ID" value="XM_001836002.2"/>
</dbReference>
<evidence type="ECO:0000256" key="4">
    <source>
        <dbReference type="ARBA" id="ARBA00040133"/>
    </source>
</evidence>
<dbReference type="SMART" id="SM00028">
    <property type="entry name" value="TPR"/>
    <property type="match status" value="3"/>
</dbReference>
<feature type="domain" description="RNA-polymerase II-associated protein 3-like C-terminal" evidence="6">
    <location>
        <begin position="318"/>
        <end position="410"/>
    </location>
</feature>
<comment type="similarity">
    <text evidence="3">Belongs to the RPAP3 family.</text>
</comment>
<dbReference type="AlphaFoldDB" id="A8NSN8"/>
<feature type="compositionally biased region" description="Basic and acidic residues" evidence="5">
    <location>
        <begin position="207"/>
        <end position="234"/>
    </location>
</feature>
<dbReference type="InterPro" id="IPR011990">
    <property type="entry name" value="TPR-like_helical_dom_sf"/>
</dbReference>
<evidence type="ECO:0000256" key="1">
    <source>
        <dbReference type="ARBA" id="ARBA00022737"/>
    </source>
</evidence>
<proteinExistence type="inferred from homology"/>
<dbReference type="HOGENOM" id="CLU_023272_0_0_1"/>
<dbReference type="InterPro" id="IPR019734">
    <property type="entry name" value="TPR_rpt"/>
</dbReference>
<feature type="compositionally biased region" description="Polar residues" evidence="5">
    <location>
        <begin position="291"/>
        <end position="306"/>
    </location>
</feature>
<dbReference type="PANTHER" id="PTHR46423:SF1">
    <property type="entry name" value="RNA POLYMERASE II-ASSOCIATED PROTEIN 3"/>
    <property type="match status" value="1"/>
</dbReference>
<dbReference type="EMBL" id="AACS02000008">
    <property type="protein sequence ID" value="EAU85830.2"/>
    <property type="molecule type" value="Genomic_DNA"/>
</dbReference>
<dbReference type="Gene3D" id="1.25.40.10">
    <property type="entry name" value="Tetratricopeptide repeat domain"/>
    <property type="match status" value="1"/>
</dbReference>
<feature type="compositionally biased region" description="Basic and acidic residues" evidence="5">
    <location>
        <begin position="172"/>
        <end position="182"/>
    </location>
</feature>
<protein>
    <recommendedName>
        <fullName evidence="4">RNA polymerase II-associated protein 3</fullName>
    </recommendedName>
</protein>
<dbReference type="Pfam" id="PF13877">
    <property type="entry name" value="RPAP3_C"/>
    <property type="match status" value="1"/>
</dbReference>
<dbReference type="eggNOG" id="KOG4648">
    <property type="taxonomic scope" value="Eukaryota"/>
</dbReference>
<name>A8NSN8_COPC7</name>
<organism evidence="7 8">
    <name type="scientific">Coprinopsis cinerea (strain Okayama-7 / 130 / ATCC MYA-4618 / FGSC 9003)</name>
    <name type="common">Inky cap fungus</name>
    <name type="synonym">Hormographiella aspergillata</name>
    <dbReference type="NCBI Taxonomy" id="240176"/>
    <lineage>
        <taxon>Eukaryota</taxon>
        <taxon>Fungi</taxon>
        <taxon>Dikarya</taxon>
        <taxon>Basidiomycota</taxon>
        <taxon>Agaricomycotina</taxon>
        <taxon>Agaricomycetes</taxon>
        <taxon>Agaricomycetidae</taxon>
        <taxon>Agaricales</taxon>
        <taxon>Agaricineae</taxon>
        <taxon>Psathyrellaceae</taxon>
        <taxon>Coprinopsis</taxon>
    </lineage>
</organism>
<dbReference type="InterPro" id="IPR051966">
    <property type="entry name" value="RPAP3"/>
</dbReference>
<dbReference type="OrthoDB" id="629492at2759"/>
<keyword evidence="1" id="KW-0677">Repeat</keyword>
<evidence type="ECO:0000313" key="7">
    <source>
        <dbReference type="EMBL" id="EAU85830.2"/>
    </source>
</evidence>
<dbReference type="STRING" id="240176.A8NSN8"/>
<evidence type="ECO:0000313" key="8">
    <source>
        <dbReference type="Proteomes" id="UP000001861"/>
    </source>
</evidence>
<evidence type="ECO:0000256" key="2">
    <source>
        <dbReference type="ARBA" id="ARBA00022803"/>
    </source>
</evidence>
<keyword evidence="8" id="KW-1185">Reference proteome</keyword>
<keyword evidence="2" id="KW-0802">TPR repeat</keyword>
<evidence type="ECO:0000259" key="6">
    <source>
        <dbReference type="Pfam" id="PF13877"/>
    </source>
</evidence>
<dbReference type="KEGG" id="cci:CC1G_05047"/>
<dbReference type="GO" id="GO:0101031">
    <property type="term" value="C:protein folding chaperone complex"/>
    <property type="evidence" value="ECO:0007669"/>
    <property type="project" value="TreeGrafter"/>
</dbReference>
<sequence>MSDKKEKAELSKQKGNEAFKKGDYANAVGFYTAAMMENPSDVTYPLNRAAAYLKLGKHLDAERDCTTALKIDPKSAKALFRRAQARVELDRLGDAAADLREARQLAPSDQSILKLQAQVADSLELKKQEKLNHLAQVKSGKYIEPDGQPPKRRRVPIKIVEAPEDGEGSTVKGKEVKVRGGEEDGEGGSGLKAVSTRSLNGGSTAKPESDQAKEKEKDKPKSFKEAKEARDTARPSRVGGGIFTRTGASKVFPTREATPPAKSPTPSSSGVDSSVTKEEKPPSPAPPSTAQDTSQNESEPPTTPSESAAKPIPKLTKPPSTLLDLLKLWSSHSTPEARWSILRTLPPHTLPSLLQTSLEPPFLASLLSTFNDILATGDLETQIAVKEYMEVLPLCKRFEMVVMFLSRGEKEVGREVWRRLGVEVRREPEAGGGGAAGWEGLLK</sequence>
<feature type="region of interest" description="Disordered" evidence="5">
    <location>
        <begin position="139"/>
        <end position="316"/>
    </location>
</feature>
<evidence type="ECO:0000256" key="5">
    <source>
        <dbReference type="SAM" id="MobiDB-lite"/>
    </source>
</evidence>
<feature type="compositionally biased region" description="Low complexity" evidence="5">
    <location>
        <begin position="257"/>
        <end position="274"/>
    </location>
</feature>
<accession>A8NSN8</accession>
<gene>
    <name evidence="7" type="ORF">CC1G_05047</name>
</gene>
<dbReference type="InParanoid" id="A8NSN8"/>
<comment type="caution">
    <text evidence="7">The sequence shown here is derived from an EMBL/GenBank/DDBJ whole genome shotgun (WGS) entry which is preliminary data.</text>
</comment>
<dbReference type="PANTHER" id="PTHR46423">
    <property type="entry name" value="RNA POLYMERASE II-ASSOCIATED PROTEIN 3"/>
    <property type="match status" value="1"/>
</dbReference>
<dbReference type="Proteomes" id="UP000001861">
    <property type="component" value="Unassembled WGS sequence"/>
</dbReference>
<reference evidence="7 8" key="1">
    <citation type="journal article" date="2010" name="Proc. Natl. Acad. Sci. U.S.A.">
        <title>Insights into evolution of multicellular fungi from the assembled chromosomes of the mushroom Coprinopsis cinerea (Coprinus cinereus).</title>
        <authorList>
            <person name="Stajich J.E."/>
            <person name="Wilke S.K."/>
            <person name="Ahren D."/>
            <person name="Au C.H."/>
            <person name="Birren B.W."/>
            <person name="Borodovsky M."/>
            <person name="Burns C."/>
            <person name="Canback B."/>
            <person name="Casselton L.A."/>
            <person name="Cheng C.K."/>
            <person name="Deng J."/>
            <person name="Dietrich F.S."/>
            <person name="Fargo D.C."/>
            <person name="Farman M.L."/>
            <person name="Gathman A.C."/>
            <person name="Goldberg J."/>
            <person name="Guigo R."/>
            <person name="Hoegger P.J."/>
            <person name="Hooker J.B."/>
            <person name="Huggins A."/>
            <person name="James T.Y."/>
            <person name="Kamada T."/>
            <person name="Kilaru S."/>
            <person name="Kodira C."/>
            <person name="Kues U."/>
            <person name="Kupfer D."/>
            <person name="Kwan H.S."/>
            <person name="Lomsadze A."/>
            <person name="Li W."/>
            <person name="Lilly W.W."/>
            <person name="Ma L.J."/>
            <person name="Mackey A.J."/>
            <person name="Manning G."/>
            <person name="Martin F."/>
            <person name="Muraguchi H."/>
            <person name="Natvig D.O."/>
            <person name="Palmerini H."/>
            <person name="Ramesh M.A."/>
            <person name="Rehmeyer C.J."/>
            <person name="Roe B.A."/>
            <person name="Shenoy N."/>
            <person name="Stanke M."/>
            <person name="Ter-Hovhannisyan V."/>
            <person name="Tunlid A."/>
            <person name="Velagapudi R."/>
            <person name="Vision T.J."/>
            <person name="Zeng Q."/>
            <person name="Zolan M.E."/>
            <person name="Pukkila P.J."/>
        </authorList>
    </citation>
    <scope>NUCLEOTIDE SEQUENCE [LARGE SCALE GENOMIC DNA]</scope>
    <source>
        <strain evidence="8">Okayama-7 / 130 / ATCC MYA-4618 / FGSC 9003</strain>
    </source>
</reference>
<dbReference type="OMA" id="CVHMNTG"/>
<dbReference type="GeneID" id="6012594"/>
<dbReference type="VEuPathDB" id="FungiDB:CC1G_05047"/>
<evidence type="ECO:0000256" key="3">
    <source>
        <dbReference type="ARBA" id="ARBA00038275"/>
    </source>
</evidence>
<dbReference type="InterPro" id="IPR025986">
    <property type="entry name" value="RPAP3-like_C"/>
</dbReference>
<dbReference type="SUPFAM" id="SSF48452">
    <property type="entry name" value="TPR-like"/>
    <property type="match status" value="1"/>
</dbReference>